<dbReference type="EMBL" id="JAUEPP010000007">
    <property type="protein sequence ID" value="KAK3338784.1"/>
    <property type="molecule type" value="Genomic_DNA"/>
</dbReference>
<evidence type="ECO:0000313" key="3">
    <source>
        <dbReference type="Proteomes" id="UP001278500"/>
    </source>
</evidence>
<reference evidence="2" key="1">
    <citation type="journal article" date="2023" name="Mol. Phylogenet. Evol.">
        <title>Genome-scale phylogeny and comparative genomics of the fungal order Sordariales.</title>
        <authorList>
            <person name="Hensen N."/>
            <person name="Bonometti L."/>
            <person name="Westerberg I."/>
            <person name="Brannstrom I.O."/>
            <person name="Guillou S."/>
            <person name="Cros-Aarteil S."/>
            <person name="Calhoun S."/>
            <person name="Haridas S."/>
            <person name="Kuo A."/>
            <person name="Mondo S."/>
            <person name="Pangilinan J."/>
            <person name="Riley R."/>
            <person name="LaButti K."/>
            <person name="Andreopoulos B."/>
            <person name="Lipzen A."/>
            <person name="Chen C."/>
            <person name="Yan M."/>
            <person name="Daum C."/>
            <person name="Ng V."/>
            <person name="Clum A."/>
            <person name="Steindorff A."/>
            <person name="Ohm R.A."/>
            <person name="Martin F."/>
            <person name="Silar P."/>
            <person name="Natvig D.O."/>
            <person name="Lalanne C."/>
            <person name="Gautier V."/>
            <person name="Ament-Velasquez S.L."/>
            <person name="Kruys A."/>
            <person name="Hutchinson M.I."/>
            <person name="Powell A.J."/>
            <person name="Barry K."/>
            <person name="Miller A.N."/>
            <person name="Grigoriev I.V."/>
            <person name="Debuchy R."/>
            <person name="Gladieux P."/>
            <person name="Hiltunen Thoren M."/>
            <person name="Johannesson H."/>
        </authorList>
    </citation>
    <scope>NUCLEOTIDE SEQUENCE</scope>
    <source>
        <strain evidence="2">CBS 560.94</strain>
    </source>
</reference>
<feature type="compositionally biased region" description="Polar residues" evidence="1">
    <location>
        <begin position="675"/>
        <end position="696"/>
    </location>
</feature>
<feature type="region of interest" description="Disordered" evidence="1">
    <location>
        <begin position="673"/>
        <end position="699"/>
    </location>
</feature>
<feature type="compositionally biased region" description="Polar residues" evidence="1">
    <location>
        <begin position="818"/>
        <end position="834"/>
    </location>
</feature>
<dbReference type="Proteomes" id="UP001278500">
    <property type="component" value="Unassembled WGS sequence"/>
</dbReference>
<name>A0AAE0J873_9PEZI</name>
<comment type="caution">
    <text evidence="2">The sequence shown here is derived from an EMBL/GenBank/DDBJ whole genome shotgun (WGS) entry which is preliminary data.</text>
</comment>
<sequence length="923" mass="101433">MPVFFEEAQQIPEFLEAAARGRDPHLTVYWQIIMTMQVNLVNPNTNAIRSFAEFTHRRAYDPLYWRFAESAYHWLVFLHRADLTAQGLARIGPTKPGLAEKLRKTLASHEISHARKRTPRENHPAGQAYKRIYMTEADFMVGEGVMEALAYPTGRVLQSQIADIPTSEREKGQYIDEMVTALENMIGKDEGMKAQVKQVKATSASVFESLAWRLFIACRQAQEGKPKVSPWATSYYYRRYDNFRSRWNDLIRFVNTNKAAVSNLFLSSYFVRFAADPYKERSTKEQNAKTNNGKADKKKAGEEAIATLAGNPPPAKANNAAVENAQSEANADQNANQAAQDIVAAAGAAGAQAEGAQQPQEPAFIRPQDIQVADDGWIPYQENDFETLYEIHEAQMEAHAQNNAALADDNGSAAWDDINEAVDGNDLFDDNDGYSPNDGNDGGDNESEISDDIYGVSDDESREKRRRRNAAAIAPVNRVNMNRPRPSMAGPALPHPAHQQNPFAEWAPPPIQAGSAPNAPVLSGHVQQHAARGNNGQLALRPAGIPPAPQNSRQQLQPATHFTRNGPAGYGTPARPGPNTRYPGPNPPAAPIPQRAQAVHSQPFGPPAHVQPPALAGPVFTPRRIITPASERARLLRQSQQAASAARSISPAQIMGFPPPVIHNVPVQQAADLQPATQPRPSNSQSELQHDINNQGHAPEMPVQQAAGDVPQQPPSQDELMAFREQLMNGQAPPQEIAPAPGQQVDIDPLAWLELSPENIMSEEELRAHAASQGFHIEGFGEDGLDAFNGVVIQQEGNGSSQAMNDEAMNDNSAEKQPVQTNEEQLISDNQQQEQENRAVEEQNFFDQFVNFPDEINNIENEDHDEGVNDDDLFADEYVENHGIEGIDSQDSTGTGSTGNKRKRDDVDEGDDGKRPSQRARLD</sequence>
<proteinExistence type="predicted"/>
<evidence type="ECO:0000256" key="1">
    <source>
        <dbReference type="SAM" id="MobiDB-lite"/>
    </source>
</evidence>
<keyword evidence="3" id="KW-1185">Reference proteome</keyword>
<feature type="compositionally biased region" description="Low complexity" evidence="1">
    <location>
        <begin position="470"/>
        <end position="480"/>
    </location>
</feature>
<organism evidence="2 3">
    <name type="scientific">Neurospora tetraspora</name>
    <dbReference type="NCBI Taxonomy" id="94610"/>
    <lineage>
        <taxon>Eukaryota</taxon>
        <taxon>Fungi</taxon>
        <taxon>Dikarya</taxon>
        <taxon>Ascomycota</taxon>
        <taxon>Pezizomycotina</taxon>
        <taxon>Sordariomycetes</taxon>
        <taxon>Sordariomycetidae</taxon>
        <taxon>Sordariales</taxon>
        <taxon>Sordariaceae</taxon>
        <taxon>Neurospora</taxon>
    </lineage>
</organism>
<feature type="compositionally biased region" description="Basic and acidic residues" evidence="1">
    <location>
        <begin position="912"/>
        <end position="923"/>
    </location>
</feature>
<feature type="region of interest" description="Disordered" evidence="1">
    <location>
        <begin position="812"/>
        <end position="838"/>
    </location>
</feature>
<feature type="compositionally biased region" description="Polar residues" evidence="1">
    <location>
        <begin position="550"/>
        <end position="563"/>
    </location>
</feature>
<feature type="region of interest" description="Disordered" evidence="1">
    <location>
        <begin position="859"/>
        <end position="923"/>
    </location>
</feature>
<evidence type="ECO:0000313" key="2">
    <source>
        <dbReference type="EMBL" id="KAK3338784.1"/>
    </source>
</evidence>
<protein>
    <submittedName>
        <fullName evidence="2">Uncharacterized protein</fullName>
    </submittedName>
</protein>
<feature type="region of interest" description="Disordered" evidence="1">
    <location>
        <begin position="422"/>
        <end position="616"/>
    </location>
</feature>
<feature type="compositionally biased region" description="Acidic residues" evidence="1">
    <location>
        <begin position="441"/>
        <end position="451"/>
    </location>
</feature>
<feature type="compositionally biased region" description="Polar residues" evidence="1">
    <location>
        <begin position="889"/>
        <end position="899"/>
    </location>
</feature>
<feature type="region of interest" description="Disordered" evidence="1">
    <location>
        <begin position="280"/>
        <end position="299"/>
    </location>
</feature>
<dbReference type="RefSeq" id="XP_062678144.1">
    <property type="nucleotide sequence ID" value="XM_062830766.1"/>
</dbReference>
<reference evidence="2" key="2">
    <citation type="submission" date="2023-06" db="EMBL/GenBank/DDBJ databases">
        <authorList>
            <consortium name="Lawrence Berkeley National Laboratory"/>
            <person name="Haridas S."/>
            <person name="Hensen N."/>
            <person name="Bonometti L."/>
            <person name="Westerberg I."/>
            <person name="Brannstrom I.O."/>
            <person name="Guillou S."/>
            <person name="Cros-Aarteil S."/>
            <person name="Calhoun S."/>
            <person name="Kuo A."/>
            <person name="Mondo S."/>
            <person name="Pangilinan J."/>
            <person name="Riley R."/>
            <person name="Labutti K."/>
            <person name="Andreopoulos B."/>
            <person name="Lipzen A."/>
            <person name="Chen C."/>
            <person name="Yanf M."/>
            <person name="Daum C."/>
            <person name="Ng V."/>
            <person name="Clum A."/>
            <person name="Steindorff A."/>
            <person name="Ohm R."/>
            <person name="Martin F."/>
            <person name="Silar P."/>
            <person name="Natvig D."/>
            <person name="Lalanne C."/>
            <person name="Gautier V."/>
            <person name="Ament-Velasquez S.L."/>
            <person name="Kruys A."/>
            <person name="Hutchinson M.I."/>
            <person name="Powell A.J."/>
            <person name="Barry K."/>
            <person name="Miller A.N."/>
            <person name="Grigoriev I.V."/>
            <person name="Debuchy R."/>
            <person name="Gladieux P."/>
            <person name="Thoren M.H."/>
            <person name="Johannesson H."/>
        </authorList>
    </citation>
    <scope>NUCLEOTIDE SEQUENCE</scope>
    <source>
        <strain evidence="2">CBS 560.94</strain>
    </source>
</reference>
<feature type="compositionally biased region" description="Acidic residues" evidence="1">
    <location>
        <begin position="860"/>
        <end position="878"/>
    </location>
</feature>
<dbReference type="AlphaFoldDB" id="A0AAE0J873"/>
<accession>A0AAE0J873</accession>
<feature type="region of interest" description="Disordered" evidence="1">
    <location>
        <begin position="308"/>
        <end position="336"/>
    </location>
</feature>
<gene>
    <name evidence="2" type="ORF">B0H65DRAFT_579566</name>
</gene>
<dbReference type="GeneID" id="87867920"/>